<reference evidence="3" key="1">
    <citation type="submission" date="2020-01" db="EMBL/GenBank/DDBJ databases">
        <authorList>
            <consortium name="DOE Joint Genome Institute"/>
            <person name="Haridas S."/>
            <person name="Albert R."/>
            <person name="Binder M."/>
            <person name="Bloem J."/>
            <person name="Labutti K."/>
            <person name="Salamov A."/>
            <person name="Andreopoulos B."/>
            <person name="Baker S.E."/>
            <person name="Barry K."/>
            <person name="Bills G."/>
            <person name="Bluhm B.H."/>
            <person name="Cannon C."/>
            <person name="Castanera R."/>
            <person name="Culley D.E."/>
            <person name="Daum C."/>
            <person name="Ezra D."/>
            <person name="Gonzalez J.B."/>
            <person name="Henrissat B."/>
            <person name="Kuo A."/>
            <person name="Liang C."/>
            <person name="Lipzen A."/>
            <person name="Lutzoni F."/>
            <person name="Magnuson J."/>
            <person name="Mondo S."/>
            <person name="Nolan M."/>
            <person name="Ohm R."/>
            <person name="Pangilinan J."/>
            <person name="Park H.-J."/>
            <person name="Ramirez L."/>
            <person name="Alfaro M."/>
            <person name="Sun H."/>
            <person name="Tritt A."/>
            <person name="Yoshinaga Y."/>
            <person name="Zwiers L.-H."/>
            <person name="Turgeon B.G."/>
            <person name="Goodwin S.B."/>
            <person name="Spatafora J.W."/>
            <person name="Crous P.W."/>
            <person name="Grigoriev I.V."/>
        </authorList>
    </citation>
    <scope>NUCLEOTIDE SEQUENCE</scope>
    <source>
        <strain evidence="3">P77</strain>
    </source>
</reference>
<feature type="compositionally biased region" description="Low complexity" evidence="1">
    <location>
        <begin position="58"/>
        <end position="79"/>
    </location>
</feature>
<feature type="non-terminal residue" evidence="3">
    <location>
        <position position="100"/>
    </location>
</feature>
<proteinExistence type="predicted"/>
<name>A0A6A5K2W5_9PLEO</name>
<keyword evidence="4" id="KW-1185">Reference proteome</keyword>
<feature type="signal peptide" evidence="2">
    <location>
        <begin position="1"/>
        <end position="20"/>
    </location>
</feature>
<feature type="chain" id="PRO_5025525562" evidence="2">
    <location>
        <begin position="21"/>
        <end position="100"/>
    </location>
</feature>
<dbReference type="OrthoDB" id="3691091at2759"/>
<keyword evidence="2" id="KW-0732">Signal</keyword>
<evidence type="ECO:0000256" key="1">
    <source>
        <dbReference type="SAM" id="MobiDB-lite"/>
    </source>
</evidence>
<evidence type="ECO:0000313" key="3">
    <source>
        <dbReference type="EMBL" id="KAF1828572.1"/>
    </source>
</evidence>
<organism evidence="3 4">
    <name type="scientific">Decorospora gaudefroyi</name>
    <dbReference type="NCBI Taxonomy" id="184978"/>
    <lineage>
        <taxon>Eukaryota</taxon>
        <taxon>Fungi</taxon>
        <taxon>Dikarya</taxon>
        <taxon>Ascomycota</taxon>
        <taxon>Pezizomycotina</taxon>
        <taxon>Dothideomycetes</taxon>
        <taxon>Pleosporomycetidae</taxon>
        <taxon>Pleosporales</taxon>
        <taxon>Pleosporineae</taxon>
        <taxon>Pleosporaceae</taxon>
        <taxon>Decorospora</taxon>
    </lineage>
</organism>
<dbReference type="Proteomes" id="UP000800040">
    <property type="component" value="Unassembled WGS sequence"/>
</dbReference>
<evidence type="ECO:0000256" key="2">
    <source>
        <dbReference type="SAM" id="SignalP"/>
    </source>
</evidence>
<protein>
    <submittedName>
        <fullName evidence="3">Uncharacterized protein</fullName>
    </submittedName>
</protein>
<dbReference type="EMBL" id="ML975527">
    <property type="protein sequence ID" value="KAF1828572.1"/>
    <property type="molecule type" value="Genomic_DNA"/>
</dbReference>
<dbReference type="AlphaFoldDB" id="A0A6A5K2W5"/>
<evidence type="ECO:0000313" key="4">
    <source>
        <dbReference type="Proteomes" id="UP000800040"/>
    </source>
</evidence>
<feature type="region of interest" description="Disordered" evidence="1">
    <location>
        <begin position="55"/>
        <end position="88"/>
    </location>
</feature>
<accession>A0A6A5K2W5</accession>
<sequence length="100" mass="10610">MPRSTTVWAAALVLASLSGSGPLLTTAEAMPAPGPQQTQGRPRYYFPRQVKRQIVTNSTAPAAPTPSSSSSSSLLPSSSQEERASSKVMDFPSFVESLFH</sequence>
<gene>
    <name evidence="3" type="ORF">BDW02DRAFT_481739</name>
</gene>